<proteinExistence type="predicted"/>
<keyword evidence="4" id="KW-1185">Reference proteome</keyword>
<evidence type="ECO:0000259" key="2">
    <source>
        <dbReference type="Pfam" id="PF03167"/>
    </source>
</evidence>
<dbReference type="AlphaFoldDB" id="A0A7X4K7P6"/>
<feature type="compositionally biased region" description="Pro residues" evidence="1">
    <location>
        <begin position="66"/>
        <end position="77"/>
    </location>
</feature>
<accession>A0A7X4K7P6</accession>
<dbReference type="Proteomes" id="UP000465810">
    <property type="component" value="Unassembled WGS sequence"/>
</dbReference>
<feature type="domain" description="Uracil-DNA glycosylase-like" evidence="2">
    <location>
        <begin position="110"/>
        <end position="244"/>
    </location>
</feature>
<organism evidence="3 4">
    <name type="scientific">Novosphingobium silvae</name>
    <dbReference type="NCBI Taxonomy" id="2692619"/>
    <lineage>
        <taxon>Bacteria</taxon>
        <taxon>Pseudomonadati</taxon>
        <taxon>Pseudomonadota</taxon>
        <taxon>Alphaproteobacteria</taxon>
        <taxon>Sphingomonadales</taxon>
        <taxon>Sphingomonadaceae</taxon>
        <taxon>Novosphingobium</taxon>
    </lineage>
</organism>
<protein>
    <recommendedName>
        <fullName evidence="2">Uracil-DNA glycosylase-like domain-containing protein</fullName>
    </recommendedName>
</protein>
<gene>
    <name evidence="3" type="ORF">GR702_10575</name>
</gene>
<dbReference type="InterPro" id="IPR036895">
    <property type="entry name" value="Uracil-DNA_glycosylase-like_sf"/>
</dbReference>
<feature type="region of interest" description="Disordered" evidence="1">
    <location>
        <begin position="51"/>
        <end position="80"/>
    </location>
</feature>
<dbReference type="Pfam" id="PF03167">
    <property type="entry name" value="UDG"/>
    <property type="match status" value="1"/>
</dbReference>
<evidence type="ECO:0000313" key="3">
    <source>
        <dbReference type="EMBL" id="MYL98212.1"/>
    </source>
</evidence>
<dbReference type="EMBL" id="WVTD01000006">
    <property type="protein sequence ID" value="MYL98212.1"/>
    <property type="molecule type" value="Genomic_DNA"/>
</dbReference>
<sequence length="263" mass="28431">MIAPARQVKTPAMDHRPNPEFLLDITGALDWWRDAGVDADFLDDPVSWLAPSEEEVERRPARTPVAPNPDAPPPPAALDPAALPTDLAAFTAWWMSEPLLVEGDLAARVPPRGKAGARLMVVVEEPEAEDGDTLLAGVHGRLLDAMLAAFGTRREDVYLASALPRHMPGADWQAARERGLGRVLAHHVALVAPERLFVMGSNALSLIGHESPQRPAVLQSFNHEGGSIPLLASWALPSLLNQARAKPALWRAWLEWTSGRAGA</sequence>
<name>A0A7X4K7P6_9SPHN</name>
<dbReference type="Gene3D" id="3.40.470.10">
    <property type="entry name" value="Uracil-DNA glycosylase-like domain"/>
    <property type="match status" value="1"/>
</dbReference>
<dbReference type="SUPFAM" id="SSF52141">
    <property type="entry name" value="Uracil-DNA glycosylase-like"/>
    <property type="match status" value="1"/>
</dbReference>
<comment type="caution">
    <text evidence="3">The sequence shown here is derived from an EMBL/GenBank/DDBJ whole genome shotgun (WGS) entry which is preliminary data.</text>
</comment>
<dbReference type="InterPro" id="IPR005122">
    <property type="entry name" value="Uracil-DNA_glycosylase-like"/>
</dbReference>
<evidence type="ECO:0000256" key="1">
    <source>
        <dbReference type="SAM" id="MobiDB-lite"/>
    </source>
</evidence>
<reference evidence="3 4" key="1">
    <citation type="submission" date="2019-12" db="EMBL/GenBank/DDBJ databases">
        <authorList>
            <person name="Feng G."/>
            <person name="Zhu H."/>
        </authorList>
    </citation>
    <scope>NUCLEOTIDE SEQUENCE [LARGE SCALE GENOMIC DNA]</scope>
    <source>
        <strain evidence="3 4">FGD1</strain>
    </source>
</reference>
<evidence type="ECO:0000313" key="4">
    <source>
        <dbReference type="Proteomes" id="UP000465810"/>
    </source>
</evidence>